<name>A0ABQ9JCD6_9CUCU</name>
<accession>A0ABQ9JCD6</accession>
<gene>
    <name evidence="1" type="ORF">NQ317_010546</name>
</gene>
<dbReference type="Proteomes" id="UP001162164">
    <property type="component" value="Unassembled WGS sequence"/>
</dbReference>
<keyword evidence="2" id="KW-1185">Reference proteome</keyword>
<protein>
    <submittedName>
        <fullName evidence="1">Uncharacterized protein</fullName>
    </submittedName>
</protein>
<organism evidence="1 2">
    <name type="scientific">Molorchus minor</name>
    <dbReference type="NCBI Taxonomy" id="1323400"/>
    <lineage>
        <taxon>Eukaryota</taxon>
        <taxon>Metazoa</taxon>
        <taxon>Ecdysozoa</taxon>
        <taxon>Arthropoda</taxon>
        <taxon>Hexapoda</taxon>
        <taxon>Insecta</taxon>
        <taxon>Pterygota</taxon>
        <taxon>Neoptera</taxon>
        <taxon>Endopterygota</taxon>
        <taxon>Coleoptera</taxon>
        <taxon>Polyphaga</taxon>
        <taxon>Cucujiformia</taxon>
        <taxon>Chrysomeloidea</taxon>
        <taxon>Cerambycidae</taxon>
        <taxon>Lamiinae</taxon>
        <taxon>Monochamini</taxon>
        <taxon>Molorchus</taxon>
    </lineage>
</organism>
<reference evidence="1" key="1">
    <citation type="journal article" date="2023" name="Insect Mol. Biol.">
        <title>Genome sequencing provides insights into the evolution of gene families encoding plant cell wall-degrading enzymes in longhorned beetles.</title>
        <authorList>
            <person name="Shin N.R."/>
            <person name="Okamura Y."/>
            <person name="Kirsch R."/>
            <person name="Pauchet Y."/>
        </authorList>
    </citation>
    <scope>NUCLEOTIDE SEQUENCE</scope>
    <source>
        <strain evidence="1">MMC_N1</strain>
    </source>
</reference>
<sequence length="113" mass="12489">MSHVYARPHHMLQTEEEVLDIVEDDPSTSTREIAQSLDKMKLSILEYMKYLGGSEYSKCVVEGENVLNAGHLILAGKTEENLENVTINGLCLQSSSLESVPHEITGELSLGRS</sequence>
<comment type="caution">
    <text evidence="1">The sequence shown here is derived from an EMBL/GenBank/DDBJ whole genome shotgun (WGS) entry which is preliminary data.</text>
</comment>
<evidence type="ECO:0000313" key="1">
    <source>
        <dbReference type="EMBL" id="KAJ8975841.1"/>
    </source>
</evidence>
<evidence type="ECO:0000313" key="2">
    <source>
        <dbReference type="Proteomes" id="UP001162164"/>
    </source>
</evidence>
<proteinExistence type="predicted"/>
<dbReference type="EMBL" id="JAPWTJ010000760">
    <property type="protein sequence ID" value="KAJ8975841.1"/>
    <property type="molecule type" value="Genomic_DNA"/>
</dbReference>